<protein>
    <recommendedName>
        <fullName evidence="4">Outer membrane protein beta-barrel domain-containing protein</fullName>
    </recommendedName>
</protein>
<keyword evidence="1" id="KW-0732">Signal</keyword>
<feature type="signal peptide" evidence="1">
    <location>
        <begin position="1"/>
        <end position="19"/>
    </location>
</feature>
<reference evidence="2 3" key="1">
    <citation type="journal article" date="2015" name="Genom Data">
        <title>Draft genome sequence of a multidrug-resistant Chryseobacterium indologenes isolate from Malaysia.</title>
        <authorList>
            <person name="Yu C.Y."/>
            <person name="Ang G.Y."/>
            <person name="Cheng H.J."/>
            <person name="Cheong Y.M."/>
            <person name="Yin W.F."/>
            <person name="Chan K.G."/>
        </authorList>
    </citation>
    <scope>NUCLEOTIDE SEQUENCE [LARGE SCALE GENOMIC DNA]</scope>
    <source>
        <strain evidence="2 3">CI_885</strain>
    </source>
</reference>
<evidence type="ECO:0000313" key="2">
    <source>
        <dbReference type="EMBL" id="KPE50700.1"/>
    </source>
</evidence>
<dbReference type="PATRIC" id="fig|253.9.peg.4463"/>
<dbReference type="OrthoDB" id="1466811at2"/>
<evidence type="ECO:0000313" key="3">
    <source>
        <dbReference type="Proteomes" id="UP000037953"/>
    </source>
</evidence>
<evidence type="ECO:0008006" key="4">
    <source>
        <dbReference type="Google" id="ProtNLM"/>
    </source>
</evidence>
<evidence type="ECO:0000256" key="1">
    <source>
        <dbReference type="SAM" id="SignalP"/>
    </source>
</evidence>
<name>A0A0N1KRP0_CHRID</name>
<dbReference type="AlphaFoldDB" id="A0A0N1KRP0"/>
<organism evidence="2 3">
    <name type="scientific">Chryseobacterium indologenes</name>
    <name type="common">Flavobacterium indologenes</name>
    <dbReference type="NCBI Taxonomy" id="253"/>
    <lineage>
        <taxon>Bacteria</taxon>
        <taxon>Pseudomonadati</taxon>
        <taxon>Bacteroidota</taxon>
        <taxon>Flavobacteriia</taxon>
        <taxon>Flavobacteriales</taxon>
        <taxon>Weeksellaceae</taxon>
        <taxon>Chryseobacterium group</taxon>
        <taxon>Chryseobacterium</taxon>
    </lineage>
</organism>
<accession>A0A0N1KRP0</accession>
<proteinExistence type="predicted"/>
<dbReference type="EMBL" id="LJOD01000008">
    <property type="protein sequence ID" value="KPE50700.1"/>
    <property type="molecule type" value="Genomic_DNA"/>
</dbReference>
<feature type="chain" id="PRO_5005875994" description="Outer membrane protein beta-barrel domain-containing protein" evidence="1">
    <location>
        <begin position="20"/>
        <end position="365"/>
    </location>
</feature>
<comment type="caution">
    <text evidence="2">The sequence shown here is derived from an EMBL/GenBank/DDBJ whole genome shotgun (WGS) entry which is preliminary data.</text>
</comment>
<gene>
    <name evidence="2" type="ORF">AOB46_12980</name>
</gene>
<dbReference type="RefSeq" id="WP_062699991.1">
    <property type="nucleotide sequence ID" value="NZ_LJOD01000008.1"/>
</dbReference>
<dbReference type="Proteomes" id="UP000037953">
    <property type="component" value="Unassembled WGS sequence"/>
</dbReference>
<reference evidence="3" key="2">
    <citation type="submission" date="2015-09" db="EMBL/GenBank/DDBJ databases">
        <title>Draft genome sequence of a multidrug-resistant Chryseobacterium indologenes isolate from Malaysia.</title>
        <authorList>
            <person name="Yu C.Y."/>
            <person name="Ang G.Y."/>
            <person name="Chan K.-G."/>
        </authorList>
    </citation>
    <scope>NUCLEOTIDE SEQUENCE [LARGE SCALE GENOMIC DNA]</scope>
    <source>
        <strain evidence="3">CI_885</strain>
    </source>
</reference>
<sequence length="365" mass="41459">MKTKLALMAAVTAFTCGFAQENQPVNPRMALYSKKVDSIVISEKSKMNTELDAIDKSFDLNKITSDEKQKQRTEIASKYQQIINDKIEAEKSGLEEATKEMVRDAVLEGKNPAPPSKYSLQLGPKGFKMEMVPRNMKTPKEILHSLALTASFVGTNMTSKDEPFRFYSKASEIKATVYNSFNFTLRYEDQIGGFKSPFFYRVGLGARSDQFSAKYGKVFSQEGHTLFIKEFTKGNLKQTRFNNTYIFVPVDLKFVLNPKYIDFEGETYLDNKKEQLNIVLGIYGGVRAGTIIYNKYSNEFSSRIVERERVRYGMNDFVVGGKFGIGYGGFNLFVQKDFTPTFNNNAQLTKKYGLQIGIELANVYF</sequence>